<protein>
    <submittedName>
        <fullName evidence="3">TerD family protein</fullName>
    </submittedName>
</protein>
<evidence type="ECO:0000313" key="3">
    <source>
        <dbReference type="EMBL" id="MFC6086298.1"/>
    </source>
</evidence>
<dbReference type="PANTHER" id="PTHR32097:SF4">
    <property type="entry name" value="GENERAL STRESS PROTEIN 16U"/>
    <property type="match status" value="1"/>
</dbReference>
<dbReference type="Proteomes" id="UP001596137">
    <property type="component" value="Unassembled WGS sequence"/>
</dbReference>
<evidence type="ECO:0000313" key="4">
    <source>
        <dbReference type="Proteomes" id="UP001596137"/>
    </source>
</evidence>
<accession>A0ABW1NTS8</accession>
<comment type="caution">
    <text evidence="3">The sequence shown here is derived from an EMBL/GenBank/DDBJ whole genome shotgun (WGS) entry which is preliminary data.</text>
</comment>
<feature type="domain" description="TerD" evidence="2">
    <location>
        <begin position="1"/>
        <end position="187"/>
    </location>
</feature>
<dbReference type="EMBL" id="JBHSRF010000082">
    <property type="protein sequence ID" value="MFC6086298.1"/>
    <property type="molecule type" value="Genomic_DNA"/>
</dbReference>
<dbReference type="Pfam" id="PF02342">
    <property type="entry name" value="TerD"/>
    <property type="match status" value="1"/>
</dbReference>
<gene>
    <name evidence="3" type="ORF">ACFP1K_34370</name>
</gene>
<dbReference type="InterPro" id="IPR003325">
    <property type="entry name" value="TerD"/>
</dbReference>
<dbReference type="InterPro" id="IPR051324">
    <property type="entry name" value="Stress/Tellurium_Resist"/>
</dbReference>
<keyword evidence="4" id="KW-1185">Reference proteome</keyword>
<evidence type="ECO:0000259" key="2">
    <source>
        <dbReference type="Pfam" id="PF02342"/>
    </source>
</evidence>
<comment type="similarity">
    <text evidence="1">Belongs to the CAPAB/TerDEXZ family.</text>
</comment>
<dbReference type="PANTHER" id="PTHR32097">
    <property type="entry name" value="CAMP-BINDING PROTEIN 1-RELATED"/>
    <property type="match status" value="1"/>
</dbReference>
<organism evidence="3 4">
    <name type="scientific">Sphaerisporangium aureirubrum</name>
    <dbReference type="NCBI Taxonomy" id="1544736"/>
    <lineage>
        <taxon>Bacteria</taxon>
        <taxon>Bacillati</taxon>
        <taxon>Actinomycetota</taxon>
        <taxon>Actinomycetes</taxon>
        <taxon>Streptosporangiales</taxon>
        <taxon>Streptosporangiaceae</taxon>
        <taxon>Sphaerisporangium</taxon>
    </lineage>
</organism>
<evidence type="ECO:0000256" key="1">
    <source>
        <dbReference type="ARBA" id="ARBA00008775"/>
    </source>
</evidence>
<reference evidence="4" key="1">
    <citation type="journal article" date="2019" name="Int. J. Syst. Evol. Microbiol.">
        <title>The Global Catalogue of Microorganisms (GCM) 10K type strain sequencing project: providing services to taxonomists for standard genome sequencing and annotation.</title>
        <authorList>
            <consortium name="The Broad Institute Genomics Platform"/>
            <consortium name="The Broad Institute Genome Sequencing Center for Infectious Disease"/>
            <person name="Wu L."/>
            <person name="Ma J."/>
        </authorList>
    </citation>
    <scope>NUCLEOTIDE SEQUENCE [LARGE SCALE GENOMIC DNA]</scope>
    <source>
        <strain evidence="4">JCM 30346</strain>
    </source>
</reference>
<dbReference type="RefSeq" id="WP_380761344.1">
    <property type="nucleotide sequence ID" value="NZ_JBHSRF010000082.1"/>
</dbReference>
<name>A0ABW1NTS8_9ACTN</name>
<sequence length="193" mass="20982">MGVNLTKGGDTGLPGRHLTKVLVGLGWRSLDTSGRDVDLDASALMVGRSGRVLSDEHFVFYNNLKSPDASVEHKGDDRTGTGTAEQDCETILIDLPEVPARCVRIVFPVSIYHGETSGQTFGQVRDAYIRVVDEATSAELVRYDLSEDFSKEAAAIFGELYRYGQEWRFRALGEGYASGLRGIAVGYGVNVTS</sequence>
<dbReference type="CDD" id="cd06974">
    <property type="entry name" value="TerD_like"/>
    <property type="match status" value="1"/>
</dbReference>
<proteinExistence type="inferred from homology"/>
<dbReference type="Gene3D" id="2.60.60.30">
    <property type="entry name" value="sav2460 like domains"/>
    <property type="match status" value="1"/>
</dbReference>